<feature type="transmembrane region" description="Helical" evidence="8">
    <location>
        <begin position="12"/>
        <end position="29"/>
    </location>
</feature>
<dbReference type="PANTHER" id="PTHR43065">
    <property type="entry name" value="SENSOR HISTIDINE KINASE"/>
    <property type="match status" value="1"/>
</dbReference>
<keyword evidence="8" id="KW-0472">Membrane</keyword>
<keyword evidence="3" id="KW-0808">Transferase</keyword>
<evidence type="ECO:0000256" key="7">
    <source>
        <dbReference type="ARBA" id="ARBA00023012"/>
    </source>
</evidence>
<dbReference type="InterPro" id="IPR036890">
    <property type="entry name" value="HATPase_C_sf"/>
</dbReference>
<dbReference type="EC" id="2.7.13.3" evidence="2"/>
<feature type="transmembrane region" description="Helical" evidence="8">
    <location>
        <begin position="94"/>
        <end position="114"/>
    </location>
</feature>
<proteinExistence type="predicted"/>
<gene>
    <name evidence="10" type="ORF">LMF89_19785</name>
</gene>
<evidence type="ECO:0000256" key="2">
    <source>
        <dbReference type="ARBA" id="ARBA00012438"/>
    </source>
</evidence>
<keyword evidence="5" id="KW-0418">Kinase</keyword>
<feature type="domain" description="Histidine kinase" evidence="9">
    <location>
        <begin position="219"/>
        <end position="422"/>
    </location>
</feature>
<dbReference type="RefSeq" id="WP_229536550.1">
    <property type="nucleotide sequence ID" value="NZ_JAJHJB010000036.1"/>
</dbReference>
<keyword evidence="8" id="KW-0812">Transmembrane</keyword>
<evidence type="ECO:0000259" key="9">
    <source>
        <dbReference type="PROSITE" id="PS50109"/>
    </source>
</evidence>
<keyword evidence="7" id="KW-0902">Two-component regulatory system</keyword>
<evidence type="ECO:0000256" key="8">
    <source>
        <dbReference type="SAM" id="Phobius"/>
    </source>
</evidence>
<dbReference type="SUPFAM" id="SSF55874">
    <property type="entry name" value="ATPase domain of HSP90 chaperone/DNA topoisomerase II/histidine kinase"/>
    <property type="match status" value="1"/>
</dbReference>
<organism evidence="10 11">
    <name type="scientific">Pelosinus baikalensis</name>
    <dbReference type="NCBI Taxonomy" id="2892015"/>
    <lineage>
        <taxon>Bacteria</taxon>
        <taxon>Bacillati</taxon>
        <taxon>Bacillota</taxon>
        <taxon>Negativicutes</taxon>
        <taxon>Selenomonadales</taxon>
        <taxon>Sporomusaceae</taxon>
        <taxon>Pelosinus</taxon>
    </lineage>
</organism>
<dbReference type="InterPro" id="IPR005467">
    <property type="entry name" value="His_kinase_dom"/>
</dbReference>
<dbReference type="Gene3D" id="1.10.287.130">
    <property type="match status" value="1"/>
</dbReference>
<dbReference type="PANTHER" id="PTHR43065:SF46">
    <property type="entry name" value="C4-DICARBOXYLATE TRANSPORT SENSOR PROTEIN DCTB"/>
    <property type="match status" value="1"/>
</dbReference>
<evidence type="ECO:0000313" key="10">
    <source>
        <dbReference type="EMBL" id="MCC5467579.1"/>
    </source>
</evidence>
<name>A0ABS8HYJ2_9FIRM</name>
<dbReference type="Pfam" id="PF00512">
    <property type="entry name" value="HisKA"/>
    <property type="match status" value="1"/>
</dbReference>
<dbReference type="Pfam" id="PF02518">
    <property type="entry name" value="HATPase_c"/>
    <property type="match status" value="1"/>
</dbReference>
<dbReference type="SUPFAM" id="SSF47384">
    <property type="entry name" value="Homodimeric domain of signal transducing histidine kinase"/>
    <property type="match status" value="1"/>
</dbReference>
<dbReference type="InterPro" id="IPR003661">
    <property type="entry name" value="HisK_dim/P_dom"/>
</dbReference>
<feature type="transmembrane region" description="Helical" evidence="8">
    <location>
        <begin position="36"/>
        <end position="57"/>
    </location>
</feature>
<feature type="transmembrane region" description="Helical" evidence="8">
    <location>
        <begin position="63"/>
        <end position="82"/>
    </location>
</feature>
<keyword evidence="11" id="KW-1185">Reference proteome</keyword>
<keyword evidence="6" id="KW-0067">ATP-binding</keyword>
<dbReference type="EMBL" id="JAJHJB010000036">
    <property type="protein sequence ID" value="MCC5467579.1"/>
    <property type="molecule type" value="Genomic_DNA"/>
</dbReference>
<feature type="transmembrane region" description="Helical" evidence="8">
    <location>
        <begin position="120"/>
        <end position="138"/>
    </location>
</feature>
<dbReference type="InterPro" id="IPR036097">
    <property type="entry name" value="HisK_dim/P_sf"/>
</dbReference>
<protein>
    <recommendedName>
        <fullName evidence="2">histidine kinase</fullName>
        <ecNumber evidence="2">2.7.13.3</ecNumber>
    </recommendedName>
</protein>
<feature type="transmembrane region" description="Helical" evidence="8">
    <location>
        <begin position="175"/>
        <end position="198"/>
    </location>
</feature>
<evidence type="ECO:0000256" key="5">
    <source>
        <dbReference type="ARBA" id="ARBA00022777"/>
    </source>
</evidence>
<dbReference type="CDD" id="cd00082">
    <property type="entry name" value="HisKA"/>
    <property type="match status" value="1"/>
</dbReference>
<comment type="caution">
    <text evidence="10">The sequence shown here is derived from an EMBL/GenBank/DDBJ whole genome shotgun (WGS) entry which is preliminary data.</text>
</comment>
<keyword evidence="8" id="KW-1133">Transmembrane helix</keyword>
<dbReference type="Proteomes" id="UP001165492">
    <property type="component" value="Unassembled WGS sequence"/>
</dbReference>
<keyword evidence="4" id="KW-0547">Nucleotide-binding</keyword>
<reference evidence="10" key="1">
    <citation type="submission" date="2021-11" db="EMBL/GenBank/DDBJ databases">
        <title>Description of a new species Pelosinus isolated from the bottom sediments of Lake Baikal.</title>
        <authorList>
            <person name="Zakharyuk A."/>
        </authorList>
    </citation>
    <scope>NUCLEOTIDE SEQUENCE</scope>
    <source>
        <strain evidence="10">Bkl1</strain>
    </source>
</reference>
<dbReference type="SMART" id="SM00388">
    <property type="entry name" value="HisKA"/>
    <property type="match status" value="1"/>
</dbReference>
<dbReference type="PROSITE" id="PS50109">
    <property type="entry name" value="HIS_KIN"/>
    <property type="match status" value="1"/>
</dbReference>
<evidence type="ECO:0000256" key="3">
    <source>
        <dbReference type="ARBA" id="ARBA00022679"/>
    </source>
</evidence>
<evidence type="ECO:0000256" key="6">
    <source>
        <dbReference type="ARBA" id="ARBA00022840"/>
    </source>
</evidence>
<dbReference type="InterPro" id="IPR003594">
    <property type="entry name" value="HATPase_dom"/>
</dbReference>
<evidence type="ECO:0000256" key="4">
    <source>
        <dbReference type="ARBA" id="ARBA00022741"/>
    </source>
</evidence>
<dbReference type="Gene3D" id="3.30.565.10">
    <property type="entry name" value="Histidine kinase-like ATPase, C-terminal domain"/>
    <property type="match status" value="1"/>
</dbReference>
<comment type="catalytic activity">
    <reaction evidence="1">
        <text>ATP + protein L-histidine = ADP + protein N-phospho-L-histidine.</text>
        <dbReference type="EC" id="2.7.13.3"/>
    </reaction>
</comment>
<feature type="transmembrane region" description="Helical" evidence="8">
    <location>
        <begin position="150"/>
        <end position="169"/>
    </location>
</feature>
<sequence>MDYKYLLSNTESAALLSLIPIYMYLFTLYREKHMGIWSIGWSILFLRIVLLDSGVVAIRDAQIGLLVYELQSIGACVLFMWGANSFSGNITKRLWTYSAIVVSIISTILAFTSLPILIKLSTAACFVGITYIWTGVVFNRLQTSKLGKHIVSSAYILWGIHTLNMPLLLNVTWFAPWGFFLGSILRIMIAFGILVVYFETRSVLIKTDRMNIVGKMAVNVAHRIRNPLTAVSGYLQRIISKNEYCKHKSMFKTILEELNTTNDTVREYLLLSNDRRAELKNLNLNEILKKLLPLMQSDAAVIRVNVKLELGNVTELYLDEYEIRYLVLQLVRNGLDVMPNGGELTICTFSDSDTIVLSIHDQGNGIPPHIIDYLGTPFVTTKFDGGLGLPICYSIADRHHAFINFKTSETGTTFFVHFKIACSVA</sequence>
<evidence type="ECO:0000313" key="11">
    <source>
        <dbReference type="Proteomes" id="UP001165492"/>
    </source>
</evidence>
<dbReference type="SMART" id="SM00387">
    <property type="entry name" value="HATPase_c"/>
    <property type="match status" value="1"/>
</dbReference>
<accession>A0ABS8HYJ2</accession>
<evidence type="ECO:0000256" key="1">
    <source>
        <dbReference type="ARBA" id="ARBA00000085"/>
    </source>
</evidence>